<dbReference type="Gene3D" id="2.30.30.790">
    <property type="match status" value="1"/>
</dbReference>
<dbReference type="PANTHER" id="PTHR15680">
    <property type="entry name" value="RIBOSOMAL PROTEIN L19"/>
    <property type="match status" value="1"/>
</dbReference>
<evidence type="ECO:0000256" key="2">
    <source>
        <dbReference type="ARBA" id="ARBA00022980"/>
    </source>
</evidence>
<evidence type="ECO:0000313" key="4">
    <source>
        <dbReference type="EMBL" id="ATJ02879.1"/>
    </source>
</evidence>
<dbReference type="InterPro" id="IPR018257">
    <property type="entry name" value="Ribosomal_bL19_CS"/>
</dbReference>
<gene>
    <name evidence="4" type="primary">rpl19</name>
</gene>
<dbReference type="GO" id="GO:0003735">
    <property type="term" value="F:structural constituent of ribosome"/>
    <property type="evidence" value="ECO:0007669"/>
    <property type="project" value="InterPro"/>
</dbReference>
<organism evidence="4">
    <name type="scientific">Porphyridium purpureum</name>
    <name type="common">Red alga</name>
    <name type="synonym">Porphyridium cruentum</name>
    <dbReference type="NCBI Taxonomy" id="35688"/>
    <lineage>
        <taxon>Eukaryota</taxon>
        <taxon>Rhodophyta</taxon>
        <taxon>Bangiophyceae</taxon>
        <taxon>Porphyridiales</taxon>
        <taxon>Porphyridiaceae</taxon>
        <taxon>Porphyridium</taxon>
    </lineage>
</organism>
<dbReference type="Pfam" id="PF01245">
    <property type="entry name" value="Ribosomal_L19"/>
    <property type="match status" value="1"/>
</dbReference>
<reference evidence="4" key="1">
    <citation type="journal article" date="2017" name="Mitochondrial DNA Part B Resour">
        <title>Characterization of the complete plastid genome of Porphyridium purpureum strain CCMP1328.</title>
        <authorList>
            <person name="Bi G."/>
        </authorList>
    </citation>
    <scope>NUCLEOTIDE SEQUENCE</scope>
</reference>
<dbReference type="PANTHER" id="PTHR15680:SF9">
    <property type="entry name" value="LARGE RIBOSOMAL SUBUNIT PROTEIN BL19M"/>
    <property type="match status" value="1"/>
</dbReference>
<proteinExistence type="inferred from homology"/>
<dbReference type="EMBL" id="MF401423">
    <property type="protein sequence ID" value="ATJ02879.1"/>
    <property type="molecule type" value="Genomic_DNA"/>
</dbReference>
<keyword evidence="3" id="KW-0687">Ribonucleoprotein</keyword>
<protein>
    <submittedName>
        <fullName evidence="4">50S ribosomal protein L19</fullName>
    </submittedName>
</protein>
<dbReference type="GO" id="GO:0006412">
    <property type="term" value="P:translation"/>
    <property type="evidence" value="ECO:0007669"/>
    <property type="project" value="InterPro"/>
</dbReference>
<sequence>MYVILNNLTIIANIDSMNFSTSISPKIIENIEKQYAKSDLPSLSIGDTVKVYLLIKEGNKERVQVNQGVIIAKNNSQLTSTITVRSNLQGVGVERVYLVHSPLIKNIEVLRRSKVRRAKLYYLRGLSGKATRLKQRFN</sequence>
<dbReference type="HAMAP" id="MF_00402">
    <property type="entry name" value="Ribosomal_bL19"/>
    <property type="match status" value="1"/>
</dbReference>
<dbReference type="AlphaFoldDB" id="A0A343KNY1"/>
<keyword evidence="2 4" id="KW-0689">Ribosomal protein</keyword>
<name>A0A343KNY1_PORPP</name>
<evidence type="ECO:0000256" key="1">
    <source>
        <dbReference type="ARBA" id="ARBA00005781"/>
    </source>
</evidence>
<dbReference type="InterPro" id="IPR038657">
    <property type="entry name" value="Ribosomal_bL19_sf"/>
</dbReference>
<keyword evidence="4" id="KW-0934">Plastid</keyword>
<dbReference type="InterPro" id="IPR001857">
    <property type="entry name" value="Ribosomal_bL19"/>
</dbReference>
<dbReference type="NCBIfam" id="TIGR01024">
    <property type="entry name" value="rplS_bact"/>
    <property type="match status" value="1"/>
</dbReference>
<geneLocation type="plastid" evidence="4"/>
<dbReference type="GO" id="GO:0005762">
    <property type="term" value="C:mitochondrial large ribosomal subunit"/>
    <property type="evidence" value="ECO:0007669"/>
    <property type="project" value="TreeGrafter"/>
</dbReference>
<dbReference type="PROSITE" id="PS01015">
    <property type="entry name" value="RIBOSOMAL_L19"/>
    <property type="match status" value="1"/>
</dbReference>
<dbReference type="SUPFAM" id="SSF50104">
    <property type="entry name" value="Translation proteins SH3-like domain"/>
    <property type="match status" value="1"/>
</dbReference>
<evidence type="ECO:0000256" key="3">
    <source>
        <dbReference type="ARBA" id="ARBA00023274"/>
    </source>
</evidence>
<accession>A0A343KNY1</accession>
<dbReference type="InterPro" id="IPR008991">
    <property type="entry name" value="Translation_prot_SH3-like_sf"/>
</dbReference>
<comment type="similarity">
    <text evidence="1">Belongs to the bacterial ribosomal protein bL19 family.</text>
</comment>
<dbReference type="PIRSF" id="PIRSF002191">
    <property type="entry name" value="Ribosomal_L19"/>
    <property type="match status" value="1"/>
</dbReference>
<dbReference type="PRINTS" id="PR00061">
    <property type="entry name" value="RIBOSOMALL19"/>
</dbReference>